<evidence type="ECO:0000259" key="5">
    <source>
        <dbReference type="PROSITE" id="PS50850"/>
    </source>
</evidence>
<feature type="transmembrane region" description="Helical" evidence="4">
    <location>
        <begin position="170"/>
        <end position="192"/>
    </location>
</feature>
<evidence type="ECO:0000256" key="3">
    <source>
        <dbReference type="SAM" id="MobiDB-lite"/>
    </source>
</evidence>
<feature type="transmembrane region" description="Helical" evidence="4">
    <location>
        <begin position="280"/>
        <end position="299"/>
    </location>
</feature>
<keyword evidence="4" id="KW-1133">Transmembrane helix</keyword>
<evidence type="ECO:0000313" key="7">
    <source>
        <dbReference type="Proteomes" id="UP001358417"/>
    </source>
</evidence>
<dbReference type="RefSeq" id="XP_064705519.1">
    <property type="nucleotide sequence ID" value="XM_064847166.1"/>
</dbReference>
<dbReference type="GO" id="GO:0022857">
    <property type="term" value="F:transmembrane transporter activity"/>
    <property type="evidence" value="ECO:0007669"/>
    <property type="project" value="InterPro"/>
</dbReference>
<evidence type="ECO:0000256" key="4">
    <source>
        <dbReference type="SAM" id="Phobius"/>
    </source>
</evidence>
<protein>
    <recommendedName>
        <fullName evidence="5">Major facilitator superfamily (MFS) profile domain-containing protein</fullName>
    </recommendedName>
</protein>
<dbReference type="InterPro" id="IPR011701">
    <property type="entry name" value="MFS"/>
</dbReference>
<feature type="region of interest" description="Disordered" evidence="3">
    <location>
        <begin position="1"/>
        <end position="29"/>
    </location>
</feature>
<sequence>MDASQDLELRHRVSPQDQEDDIPDQMTVGSALPPTDRGANAWLVLLGAFMLEGLVWGFVYSYGVFQEFYSRTPEFESSNAHLPLVGSISSGLLFLCSPVLLPLLRQWPNRRKRCMVFGGILTCAALMGASFAKDVTDLIATQGVLLALGGSMLYYPTFLFLDEWFVRKKALAYGICWGASGLSGLVFPYIISWLLSTYGFRTTFRVWSIIDLIIIAAGLLFLRPRLPAAQNVRRYRPRLKFTMKPLFLTFCVPNILMGLGSYLPGFYLPSYARSMGFSEIVATTSVSLLNVGTLLGSIAGGTLTDRFSPRGIIIVSALGSTSGAALLWGFSASSALLCCFGFTHGFFTGCMTASWPGVIGEIVERDTTHTSDSSLVFALFVAGRGIGNVASGPLSQSLLHLPMLTSAFKFGYGSQYGPMIIFSAITMAAGGLGAIIDMTGLI</sequence>
<comment type="similarity">
    <text evidence="2">Belongs to the major facilitator superfamily. Monocarboxylate porter (TC 2.A.1.13) family.</text>
</comment>
<dbReference type="GO" id="GO:0016020">
    <property type="term" value="C:membrane"/>
    <property type="evidence" value="ECO:0007669"/>
    <property type="project" value="UniProtKB-SubCell"/>
</dbReference>
<dbReference type="AlphaFoldDB" id="A0AAV9N7N3"/>
<evidence type="ECO:0000256" key="2">
    <source>
        <dbReference type="ARBA" id="ARBA00006727"/>
    </source>
</evidence>
<accession>A0AAV9N7N3</accession>
<keyword evidence="4" id="KW-0812">Transmembrane</keyword>
<feature type="transmembrane region" description="Helical" evidence="4">
    <location>
        <begin position="311"/>
        <end position="330"/>
    </location>
</feature>
<feature type="transmembrane region" description="Helical" evidence="4">
    <location>
        <begin position="342"/>
        <end position="363"/>
    </location>
</feature>
<feature type="transmembrane region" description="Helical" evidence="4">
    <location>
        <begin position="115"/>
        <end position="132"/>
    </location>
</feature>
<dbReference type="Proteomes" id="UP001358417">
    <property type="component" value="Unassembled WGS sequence"/>
</dbReference>
<gene>
    <name evidence="6" type="ORF">LTR84_003578</name>
</gene>
<keyword evidence="4" id="KW-0472">Membrane</keyword>
<dbReference type="PANTHER" id="PTHR11360:SF287">
    <property type="entry name" value="MFS MONOCARBOXYLATE TRANSPORTER"/>
    <property type="match status" value="1"/>
</dbReference>
<dbReference type="InterPro" id="IPR020846">
    <property type="entry name" value="MFS_dom"/>
</dbReference>
<dbReference type="Pfam" id="PF07690">
    <property type="entry name" value="MFS_1"/>
    <property type="match status" value="1"/>
</dbReference>
<feature type="transmembrane region" description="Helical" evidence="4">
    <location>
        <begin position="82"/>
        <end position="103"/>
    </location>
</feature>
<evidence type="ECO:0000256" key="1">
    <source>
        <dbReference type="ARBA" id="ARBA00004141"/>
    </source>
</evidence>
<feature type="transmembrane region" description="Helical" evidence="4">
    <location>
        <begin position="375"/>
        <end position="396"/>
    </location>
</feature>
<dbReference type="InterPro" id="IPR036259">
    <property type="entry name" value="MFS_trans_sf"/>
</dbReference>
<name>A0AAV9N7N3_9EURO</name>
<organism evidence="6 7">
    <name type="scientific">Exophiala bonariae</name>
    <dbReference type="NCBI Taxonomy" id="1690606"/>
    <lineage>
        <taxon>Eukaryota</taxon>
        <taxon>Fungi</taxon>
        <taxon>Dikarya</taxon>
        <taxon>Ascomycota</taxon>
        <taxon>Pezizomycotina</taxon>
        <taxon>Eurotiomycetes</taxon>
        <taxon>Chaetothyriomycetidae</taxon>
        <taxon>Chaetothyriales</taxon>
        <taxon>Herpotrichiellaceae</taxon>
        <taxon>Exophiala</taxon>
    </lineage>
</organism>
<evidence type="ECO:0000313" key="6">
    <source>
        <dbReference type="EMBL" id="KAK5051019.1"/>
    </source>
</evidence>
<dbReference type="PANTHER" id="PTHR11360">
    <property type="entry name" value="MONOCARBOXYLATE TRANSPORTER"/>
    <property type="match status" value="1"/>
</dbReference>
<dbReference type="GeneID" id="89971765"/>
<feature type="transmembrane region" description="Helical" evidence="4">
    <location>
        <begin position="138"/>
        <end position="158"/>
    </location>
</feature>
<feature type="transmembrane region" description="Helical" evidence="4">
    <location>
        <begin position="416"/>
        <end position="436"/>
    </location>
</feature>
<dbReference type="Gene3D" id="1.20.1250.20">
    <property type="entry name" value="MFS general substrate transporter like domains"/>
    <property type="match status" value="2"/>
</dbReference>
<feature type="transmembrane region" description="Helical" evidence="4">
    <location>
        <begin position="245"/>
        <end position="268"/>
    </location>
</feature>
<dbReference type="InterPro" id="IPR050327">
    <property type="entry name" value="Proton-linked_MCT"/>
</dbReference>
<comment type="caution">
    <text evidence="6">The sequence shown here is derived from an EMBL/GenBank/DDBJ whole genome shotgun (WGS) entry which is preliminary data.</text>
</comment>
<keyword evidence="7" id="KW-1185">Reference proteome</keyword>
<reference evidence="6 7" key="1">
    <citation type="submission" date="2023-08" db="EMBL/GenBank/DDBJ databases">
        <title>Black Yeasts Isolated from many extreme environments.</title>
        <authorList>
            <person name="Coleine C."/>
            <person name="Stajich J.E."/>
            <person name="Selbmann L."/>
        </authorList>
    </citation>
    <scope>NUCLEOTIDE SEQUENCE [LARGE SCALE GENOMIC DNA]</scope>
    <source>
        <strain evidence="6 7">CCFEE 5792</strain>
    </source>
</reference>
<proteinExistence type="inferred from homology"/>
<feature type="transmembrane region" description="Helical" evidence="4">
    <location>
        <begin position="204"/>
        <end position="224"/>
    </location>
</feature>
<comment type="subcellular location">
    <subcellularLocation>
        <location evidence="1">Membrane</location>
        <topology evidence="1">Multi-pass membrane protein</topology>
    </subcellularLocation>
</comment>
<dbReference type="SUPFAM" id="SSF103473">
    <property type="entry name" value="MFS general substrate transporter"/>
    <property type="match status" value="1"/>
</dbReference>
<feature type="transmembrane region" description="Helical" evidence="4">
    <location>
        <begin position="41"/>
        <end position="62"/>
    </location>
</feature>
<dbReference type="PROSITE" id="PS50850">
    <property type="entry name" value="MFS"/>
    <property type="match status" value="1"/>
</dbReference>
<dbReference type="EMBL" id="JAVRRD010000016">
    <property type="protein sequence ID" value="KAK5051019.1"/>
    <property type="molecule type" value="Genomic_DNA"/>
</dbReference>
<feature type="domain" description="Major facilitator superfamily (MFS) profile" evidence="5">
    <location>
        <begin position="246"/>
        <end position="442"/>
    </location>
</feature>